<evidence type="ECO:0000313" key="1">
    <source>
        <dbReference type="EMBL" id="KAG5615245.1"/>
    </source>
</evidence>
<proteinExistence type="predicted"/>
<sequence>MISTNQFQIGSINSGLYMVPLYVLDEFSHRILNSLDYEVIQKDPEGKIHGQEILDLRNIIIDKYHNTDRSKPRVDDLNLFKQIAKLHMKK</sequence>
<keyword evidence="2" id="KW-1185">Reference proteome</keyword>
<name>A0A9J5ZSJ5_SOLCO</name>
<evidence type="ECO:0000313" key="2">
    <source>
        <dbReference type="Proteomes" id="UP000824120"/>
    </source>
</evidence>
<accession>A0A9J5ZSJ5</accession>
<comment type="caution">
    <text evidence="1">The sequence shown here is derived from an EMBL/GenBank/DDBJ whole genome shotgun (WGS) entry which is preliminary data.</text>
</comment>
<dbReference type="EMBL" id="JACXVP010000003">
    <property type="protein sequence ID" value="KAG5615245.1"/>
    <property type="molecule type" value="Genomic_DNA"/>
</dbReference>
<dbReference type="AlphaFoldDB" id="A0A9J5ZSJ5"/>
<reference evidence="1 2" key="1">
    <citation type="submission" date="2020-09" db="EMBL/GenBank/DDBJ databases">
        <title>De no assembly of potato wild relative species, Solanum commersonii.</title>
        <authorList>
            <person name="Cho K."/>
        </authorList>
    </citation>
    <scope>NUCLEOTIDE SEQUENCE [LARGE SCALE GENOMIC DNA]</scope>
    <source>
        <strain evidence="1">LZ3.2</strain>
        <tissue evidence="1">Leaf</tissue>
    </source>
</reference>
<organism evidence="1 2">
    <name type="scientific">Solanum commersonii</name>
    <name type="common">Commerson's wild potato</name>
    <name type="synonym">Commerson's nightshade</name>
    <dbReference type="NCBI Taxonomy" id="4109"/>
    <lineage>
        <taxon>Eukaryota</taxon>
        <taxon>Viridiplantae</taxon>
        <taxon>Streptophyta</taxon>
        <taxon>Embryophyta</taxon>
        <taxon>Tracheophyta</taxon>
        <taxon>Spermatophyta</taxon>
        <taxon>Magnoliopsida</taxon>
        <taxon>eudicotyledons</taxon>
        <taxon>Gunneridae</taxon>
        <taxon>Pentapetalae</taxon>
        <taxon>asterids</taxon>
        <taxon>lamiids</taxon>
        <taxon>Solanales</taxon>
        <taxon>Solanaceae</taxon>
        <taxon>Solanoideae</taxon>
        <taxon>Solaneae</taxon>
        <taxon>Solanum</taxon>
    </lineage>
</organism>
<gene>
    <name evidence="1" type="ORF">H5410_015069</name>
</gene>
<dbReference type="OrthoDB" id="1808172at2759"/>
<protein>
    <submittedName>
        <fullName evidence="1">Uncharacterized protein</fullName>
    </submittedName>
</protein>
<dbReference type="Proteomes" id="UP000824120">
    <property type="component" value="Chromosome 3"/>
</dbReference>